<evidence type="ECO:0000256" key="1">
    <source>
        <dbReference type="ARBA" id="ARBA00023033"/>
    </source>
</evidence>
<keyword evidence="2" id="KW-1133">Transmembrane helix</keyword>
<evidence type="ECO:0000313" key="3">
    <source>
        <dbReference type="EMBL" id="CAD2182671.1"/>
    </source>
</evidence>
<dbReference type="GO" id="GO:0004497">
    <property type="term" value="F:monooxygenase activity"/>
    <property type="evidence" value="ECO:0007669"/>
    <property type="project" value="UniProtKB-KW"/>
</dbReference>
<dbReference type="InterPro" id="IPR036396">
    <property type="entry name" value="Cyt_P450_sf"/>
</dbReference>
<evidence type="ECO:0000313" key="4">
    <source>
        <dbReference type="Proteomes" id="UP000580250"/>
    </source>
</evidence>
<dbReference type="EMBL" id="CAJEWN010000440">
    <property type="protein sequence ID" value="CAD2182671.1"/>
    <property type="molecule type" value="Genomic_DNA"/>
</dbReference>
<keyword evidence="1" id="KW-0503">Monooxygenase</keyword>
<feature type="transmembrane region" description="Helical" evidence="2">
    <location>
        <begin position="79"/>
        <end position="98"/>
    </location>
</feature>
<dbReference type="GO" id="GO:0005506">
    <property type="term" value="F:iron ion binding"/>
    <property type="evidence" value="ECO:0007669"/>
    <property type="project" value="InterPro"/>
</dbReference>
<dbReference type="Gene3D" id="1.10.630.10">
    <property type="entry name" value="Cytochrome P450"/>
    <property type="match status" value="1"/>
</dbReference>
<dbReference type="GO" id="GO:0016705">
    <property type="term" value="F:oxidoreductase activity, acting on paired donors, with incorporation or reduction of molecular oxygen"/>
    <property type="evidence" value="ECO:0007669"/>
    <property type="project" value="InterPro"/>
</dbReference>
<gene>
    <name evidence="3" type="ORF">MENT_LOCUS34904</name>
</gene>
<protein>
    <submittedName>
        <fullName evidence="3">Uncharacterized protein</fullName>
    </submittedName>
</protein>
<comment type="caution">
    <text evidence="3">The sequence shown here is derived from an EMBL/GenBank/DDBJ whole genome shotgun (WGS) entry which is preliminary data.</text>
</comment>
<dbReference type="OrthoDB" id="2789670at2759"/>
<evidence type="ECO:0000256" key="2">
    <source>
        <dbReference type="SAM" id="Phobius"/>
    </source>
</evidence>
<organism evidence="3 4">
    <name type="scientific">Meloidogyne enterolobii</name>
    <name type="common">Root-knot nematode worm</name>
    <name type="synonym">Meloidogyne mayaguensis</name>
    <dbReference type="NCBI Taxonomy" id="390850"/>
    <lineage>
        <taxon>Eukaryota</taxon>
        <taxon>Metazoa</taxon>
        <taxon>Ecdysozoa</taxon>
        <taxon>Nematoda</taxon>
        <taxon>Chromadorea</taxon>
        <taxon>Rhabditida</taxon>
        <taxon>Tylenchina</taxon>
        <taxon>Tylenchomorpha</taxon>
        <taxon>Tylenchoidea</taxon>
        <taxon>Meloidogynidae</taxon>
        <taxon>Meloidogyninae</taxon>
        <taxon>Meloidogyne</taxon>
    </lineage>
</organism>
<dbReference type="AlphaFoldDB" id="A0A6V7W8K9"/>
<accession>A0A6V7W8K9</accession>
<proteinExistence type="predicted"/>
<keyword evidence="2" id="KW-0812">Transmembrane</keyword>
<sequence length="153" mass="17987">MDAVLRETLRLCPVGVVNRRCEETTTLGDIAIEKGTYQGWAISHFRISHLSHFLARKVSHSAFRFLVQMRNLFRFFLKYFFIFKKFFKIIMSLIWKYFSLSGRVAFCKSCSFSKNYMTRVTRSQMPLSRESSALSLYVENVVNICTLDFYGQI</sequence>
<keyword evidence="2" id="KW-0472">Membrane</keyword>
<keyword evidence="1" id="KW-0560">Oxidoreductase</keyword>
<dbReference type="SUPFAM" id="SSF48264">
    <property type="entry name" value="Cytochrome P450"/>
    <property type="match status" value="1"/>
</dbReference>
<dbReference type="Proteomes" id="UP000580250">
    <property type="component" value="Unassembled WGS sequence"/>
</dbReference>
<reference evidence="3 4" key="1">
    <citation type="submission" date="2020-08" db="EMBL/GenBank/DDBJ databases">
        <authorList>
            <person name="Koutsovoulos G."/>
            <person name="Danchin GJ E."/>
        </authorList>
    </citation>
    <scope>NUCLEOTIDE SEQUENCE [LARGE SCALE GENOMIC DNA]</scope>
</reference>
<name>A0A6V7W8K9_MELEN</name>
<dbReference type="GO" id="GO:0020037">
    <property type="term" value="F:heme binding"/>
    <property type="evidence" value="ECO:0007669"/>
    <property type="project" value="InterPro"/>
</dbReference>